<sequence>MRQLLPLGVCGINFLQHVSKSVMCNTCCQYSTGRERCVFDLRLYQFDMLFRLNNRNIIAELIIVFLDLYSAFVSTLLIRDVTLLKIQEYPSNLAWLFGISKNANMKEKRVVCESKECKKMADFILEGMDRSVNPCDDFYEYACGKWPEKNAIPEGLYKWDIWTKLQLKTHQQIQEIVQSKITKNDLPAVKLAKKWYKACMNTDAIEKEGIDPLVSTLSCLGGWPMTMEPDEWDERKYSWEKVDDQYMRLTARNAFYDVKKDSEDPERVEIDTPHLPPGSKKLWSLIESDNKKKDEEENKESKPDSKSNAEIMYATIPQENSKRTKKILESYANYISKVAYIIAKNKGTKISKERLAEDIQDMIKFQLKLIQIAKESISNSTIYYMEITLRDFQEWYDNENPKTNKGKINWISKIKALFDEAYVFVDDDLIINIISPNYIKELLSLLDETSSRTIVNYIHWNFISKIIKTTTSEMKDLYDAWEKDISKDENETPSSRASICTDSAEIKEILAYEFVRKYFSDETVKTASDMLNDIKKEVEKLIKNSDWLDDETKDFFIEKVKHMKKSIGYPDWYKNTTIMQDCYYMTTITLRNIIPLKLVIGPSYYENALRYNRYVKLDSLRKLSENNDENLKLDPTEINAFYIPYTNTLSITAADFQSPWFAYGRPQAINFGIIGFLMAHEVNHGFDHTGRMFDKNGDFLNCFPIIVQAYDEKENCFINQFNNYPIDSKTNKKIEDYGKQTIDDNIADTMGLQAIFKTFQSKGKESKTPEAALPGMEDFTNDQLFFLSFSTLWCKANEYTSSEIIDFAKSDEHSIERLRVIGSVSNSDDFAKAYNCPVGSPMNPKKKCNIWNAFIGIFLMKNVTLSKNQGYPSRLAWLFSLNNTQHEAKERNETNNENKSIVCQSQECKKIAQIITESMDKSVDPCDDFYKYACGKWSEHNPAPKGMKSWNMFASAQVNVIKQIKEIFDEGPKKDDLLAIKLAKQWYSVCMDTDAMDSRGLEPLVFTLSRIGGWPMIMEPDEWNEEEYSWQKVDDQYVRLIGKNVFHDVRVNENCTLNECQKTVHVSIPHLPPASSKLWNVDNEKEVDGSDEDTSDEEKQSNEQNDSQEPGSEDQDDNKNDSTNNNGNEDDNNGDEENDDEENDDEENDDEDNDDEENDDEDNNDNNDNKNDDEKDDNNDTNKQDDNNNNGTHDDDEENKEKRINVNKASKFAKNKKLEHSRKIKSNINSKKHKNHNMKKDRIKRQVILNVHKKLHKKNKRTRKIEKNHVKQTHKERVKKTLKASQISTEETIDDKYDMMKLYANYISKVARALAEARGIEVSEEHLYKDIQDMIKFHIKLIKITAGGREEKELTLNDFQEWYERKTPKTSNSAIDWLYKIGELFDEAHVSVNGDINIKIINPDYFSNLISLLDDTSSRTIVNYIHWNFLSNIISTTTLEMRKLYDAWEEKQKNDDNQILGISARFFKCTSKVEMSDMLAYEYVRKHFSDEITTAASDMLDDIQKEVEYQIKDSDWVDEDTKDFVLAKLVHMEKFIGYPNWYRNNTIVKRYFQGLIIGNSYYENILSYKRYSKWKELRKLLKEDEDDEIMRMDPTMVNAFFSLDLNSVALTAADFQSPLFAFGRPQAINYGIVGTIMGHEVNHGFDDSGHLYNKEGEIVEWLSAMAEAYGKRAECFVEQFNNYGINEISEAIKDYGNQTVGENIADTMGLEVAFRAYQRRERECGKPNTVLLGQENLTNDQLFFLSFANLWCEDPAMSAIKVKTRDVHSIGRLRVIGTVSNSHDFAQAYNCPVGSAMNPEKKCHIWK</sequence>
<dbReference type="Proteomes" id="UP000078540">
    <property type="component" value="Unassembled WGS sequence"/>
</dbReference>
<evidence type="ECO:0000256" key="10">
    <source>
        <dbReference type="SAM" id="MobiDB-lite"/>
    </source>
</evidence>
<evidence type="ECO:0000256" key="3">
    <source>
        <dbReference type="ARBA" id="ARBA00007357"/>
    </source>
</evidence>
<evidence type="ECO:0000256" key="5">
    <source>
        <dbReference type="ARBA" id="ARBA00022723"/>
    </source>
</evidence>
<evidence type="ECO:0000256" key="2">
    <source>
        <dbReference type="ARBA" id="ARBA00004401"/>
    </source>
</evidence>
<keyword evidence="9" id="KW-0175">Coiled coil</keyword>
<evidence type="ECO:0000256" key="8">
    <source>
        <dbReference type="ARBA" id="ARBA00023049"/>
    </source>
</evidence>
<accession>A0A195AYT5</accession>
<comment type="subcellular location">
    <subcellularLocation>
        <location evidence="2">Cell membrane</location>
        <topology evidence="2">Single-pass type II membrane protein</topology>
    </subcellularLocation>
</comment>
<feature type="compositionally biased region" description="Basic and acidic residues" evidence="10">
    <location>
        <begin position="262"/>
        <end position="272"/>
    </location>
</feature>
<dbReference type="InterPro" id="IPR008753">
    <property type="entry name" value="Peptidase_M13_N"/>
</dbReference>
<evidence type="ECO:0000256" key="6">
    <source>
        <dbReference type="ARBA" id="ARBA00022801"/>
    </source>
</evidence>
<dbReference type="InterPro" id="IPR018497">
    <property type="entry name" value="Peptidase_M13_C"/>
</dbReference>
<feature type="region of interest" description="Disordered" evidence="10">
    <location>
        <begin position="262"/>
        <end position="310"/>
    </location>
</feature>
<keyword evidence="7" id="KW-0862">Zinc</keyword>
<dbReference type="GO" id="GO:0016485">
    <property type="term" value="P:protein processing"/>
    <property type="evidence" value="ECO:0007669"/>
    <property type="project" value="TreeGrafter"/>
</dbReference>
<evidence type="ECO:0000313" key="14">
    <source>
        <dbReference type="Proteomes" id="UP000078540"/>
    </source>
</evidence>
<keyword evidence="5" id="KW-0479">Metal-binding</keyword>
<dbReference type="PANTHER" id="PTHR11733:SF237">
    <property type="entry name" value="NEPRILYSIN-LIKE 4"/>
    <property type="match status" value="1"/>
</dbReference>
<keyword evidence="8" id="KW-0482">Metalloprotease</keyword>
<dbReference type="PROSITE" id="PS51885">
    <property type="entry name" value="NEPRILYSIN"/>
    <property type="match status" value="1"/>
</dbReference>
<reference evidence="13 14" key="1">
    <citation type="submission" date="2015-09" db="EMBL/GenBank/DDBJ databases">
        <title>Atta colombica WGS genome.</title>
        <authorList>
            <person name="Nygaard S."/>
            <person name="Hu H."/>
            <person name="Boomsma J."/>
            <person name="Zhang G."/>
        </authorList>
    </citation>
    <scope>NUCLEOTIDE SEQUENCE [LARGE SCALE GENOMIC DNA]</scope>
    <source>
        <strain evidence="13">Treedump-2</strain>
        <tissue evidence="13">Whole body</tissue>
    </source>
</reference>
<evidence type="ECO:0000259" key="12">
    <source>
        <dbReference type="Pfam" id="PF05649"/>
    </source>
</evidence>
<feature type="compositionally biased region" description="Basic and acidic residues" evidence="10">
    <location>
        <begin position="1167"/>
        <end position="1186"/>
    </location>
</feature>
<dbReference type="GO" id="GO:0005886">
    <property type="term" value="C:plasma membrane"/>
    <property type="evidence" value="ECO:0007669"/>
    <property type="project" value="UniProtKB-SubCell"/>
</dbReference>
<dbReference type="EMBL" id="KQ976703">
    <property type="protein sequence ID" value="KYM77124.1"/>
    <property type="molecule type" value="Genomic_DNA"/>
</dbReference>
<dbReference type="InterPro" id="IPR024079">
    <property type="entry name" value="MetalloPept_cat_dom_sf"/>
</dbReference>
<name>A0A195AYT5_9HYME</name>
<evidence type="ECO:0000313" key="13">
    <source>
        <dbReference type="EMBL" id="KYM77124.1"/>
    </source>
</evidence>
<evidence type="ECO:0000256" key="7">
    <source>
        <dbReference type="ARBA" id="ARBA00022833"/>
    </source>
</evidence>
<feature type="domain" description="Peptidase M13 C-terminal" evidence="11">
    <location>
        <begin position="639"/>
        <end position="850"/>
    </location>
</feature>
<feature type="compositionally biased region" description="Acidic residues" evidence="10">
    <location>
        <begin position="1128"/>
        <end position="1165"/>
    </location>
</feature>
<proteinExistence type="inferred from homology"/>
<keyword evidence="14" id="KW-1185">Reference proteome</keyword>
<evidence type="ECO:0000256" key="4">
    <source>
        <dbReference type="ARBA" id="ARBA00022670"/>
    </source>
</evidence>
<keyword evidence="6" id="KW-0378">Hydrolase</keyword>
<comment type="cofactor">
    <cofactor evidence="1">
        <name>Zn(2+)</name>
        <dbReference type="ChEBI" id="CHEBI:29105"/>
    </cofactor>
</comment>
<dbReference type="InterPro" id="IPR042089">
    <property type="entry name" value="Peptidase_M13_dom_2"/>
</dbReference>
<dbReference type="Gene3D" id="1.10.1380.10">
    <property type="entry name" value="Neutral endopeptidase , domain2"/>
    <property type="match status" value="3"/>
</dbReference>
<feature type="region of interest" description="Disordered" evidence="10">
    <location>
        <begin position="1070"/>
        <end position="1219"/>
    </location>
</feature>
<feature type="coiled-coil region" evidence="9">
    <location>
        <begin position="524"/>
        <end position="551"/>
    </location>
</feature>
<protein>
    <submittedName>
        <fullName evidence="13">Membrane metallo-endopeptidase-like 1</fullName>
    </submittedName>
</protein>
<dbReference type="Gene3D" id="3.40.390.10">
    <property type="entry name" value="Collagenase (Catalytic Domain)"/>
    <property type="match status" value="2"/>
</dbReference>
<dbReference type="Pfam" id="PF05649">
    <property type="entry name" value="Peptidase_M13_N"/>
    <property type="match status" value="3"/>
</dbReference>
<dbReference type="PRINTS" id="PR00786">
    <property type="entry name" value="NEPRILYSIN"/>
</dbReference>
<feature type="domain" description="Peptidase M13 N-terminal" evidence="12">
    <location>
        <begin position="1289"/>
        <end position="1539"/>
    </location>
</feature>
<dbReference type="GO" id="GO:0004222">
    <property type="term" value="F:metalloendopeptidase activity"/>
    <property type="evidence" value="ECO:0007669"/>
    <property type="project" value="InterPro"/>
</dbReference>
<dbReference type="SUPFAM" id="SSF55486">
    <property type="entry name" value="Metalloproteases ('zincins'), catalytic domain"/>
    <property type="match status" value="3"/>
</dbReference>
<feature type="domain" description="Peptidase M13 N-terminal" evidence="12">
    <location>
        <begin position="134"/>
        <end position="570"/>
    </location>
</feature>
<comment type="similarity">
    <text evidence="3">Belongs to the peptidase M13 family.</text>
</comment>
<dbReference type="CDD" id="cd08662">
    <property type="entry name" value="M13"/>
    <property type="match status" value="2"/>
</dbReference>
<feature type="compositionally biased region" description="Basic and acidic residues" evidence="10">
    <location>
        <begin position="288"/>
        <end position="307"/>
    </location>
</feature>
<dbReference type="GO" id="GO:0046872">
    <property type="term" value="F:metal ion binding"/>
    <property type="evidence" value="ECO:0007669"/>
    <property type="project" value="UniProtKB-KW"/>
</dbReference>
<feature type="domain" description="Peptidase M13 C-terminal" evidence="11">
    <location>
        <begin position="1598"/>
        <end position="1805"/>
    </location>
</feature>
<keyword evidence="4" id="KW-0645">Protease</keyword>
<evidence type="ECO:0000256" key="1">
    <source>
        <dbReference type="ARBA" id="ARBA00001947"/>
    </source>
</evidence>
<dbReference type="InterPro" id="IPR000718">
    <property type="entry name" value="Peptidase_M13"/>
</dbReference>
<dbReference type="Pfam" id="PF01431">
    <property type="entry name" value="Peptidase_M13"/>
    <property type="match status" value="2"/>
</dbReference>
<gene>
    <name evidence="13" type="ORF">ALC53_12419</name>
</gene>
<dbReference type="PANTHER" id="PTHR11733">
    <property type="entry name" value="ZINC METALLOPROTEASE FAMILY M13 NEPRILYSIN-RELATED"/>
    <property type="match status" value="1"/>
</dbReference>
<organism evidence="13 14">
    <name type="scientific">Atta colombica</name>
    <dbReference type="NCBI Taxonomy" id="520822"/>
    <lineage>
        <taxon>Eukaryota</taxon>
        <taxon>Metazoa</taxon>
        <taxon>Ecdysozoa</taxon>
        <taxon>Arthropoda</taxon>
        <taxon>Hexapoda</taxon>
        <taxon>Insecta</taxon>
        <taxon>Pterygota</taxon>
        <taxon>Neoptera</taxon>
        <taxon>Endopterygota</taxon>
        <taxon>Hymenoptera</taxon>
        <taxon>Apocrita</taxon>
        <taxon>Aculeata</taxon>
        <taxon>Formicoidea</taxon>
        <taxon>Formicidae</taxon>
        <taxon>Myrmicinae</taxon>
        <taxon>Atta</taxon>
    </lineage>
</organism>
<evidence type="ECO:0000256" key="9">
    <source>
        <dbReference type="SAM" id="Coils"/>
    </source>
</evidence>
<evidence type="ECO:0000259" key="11">
    <source>
        <dbReference type="Pfam" id="PF01431"/>
    </source>
</evidence>
<feature type="domain" description="Peptidase M13 N-terminal" evidence="12">
    <location>
        <begin position="925"/>
        <end position="1072"/>
    </location>
</feature>